<proteinExistence type="predicted"/>
<keyword evidence="3" id="KW-0418">Kinase</keyword>
<keyword evidence="6" id="KW-0472">Membrane</keyword>
<feature type="transmembrane region" description="Helical" evidence="6">
    <location>
        <begin position="74"/>
        <end position="94"/>
    </location>
</feature>
<dbReference type="InterPro" id="IPR000719">
    <property type="entry name" value="Prot_kinase_dom"/>
</dbReference>
<evidence type="ECO:0000259" key="7">
    <source>
        <dbReference type="PROSITE" id="PS50011"/>
    </source>
</evidence>
<dbReference type="InterPro" id="IPR017441">
    <property type="entry name" value="Protein_kinase_ATP_BS"/>
</dbReference>
<name>A0A6N2NJW7_SALVM</name>
<evidence type="ECO:0000256" key="5">
    <source>
        <dbReference type="PROSITE-ProRule" id="PRU10141"/>
    </source>
</evidence>
<dbReference type="GO" id="GO:0004672">
    <property type="term" value="F:protein kinase activity"/>
    <property type="evidence" value="ECO:0007669"/>
    <property type="project" value="InterPro"/>
</dbReference>
<dbReference type="PROSITE" id="PS00107">
    <property type="entry name" value="PROTEIN_KINASE_ATP"/>
    <property type="match status" value="1"/>
</dbReference>
<keyword evidence="6" id="KW-0812">Transmembrane</keyword>
<feature type="domain" description="Protein kinase" evidence="7">
    <location>
        <begin position="132"/>
        <end position="180"/>
    </location>
</feature>
<dbReference type="GO" id="GO:0005524">
    <property type="term" value="F:ATP binding"/>
    <property type="evidence" value="ECO:0007669"/>
    <property type="project" value="UniProtKB-UniRule"/>
</dbReference>
<organism evidence="8">
    <name type="scientific">Salix viminalis</name>
    <name type="common">Common osier</name>
    <name type="synonym">Basket willow</name>
    <dbReference type="NCBI Taxonomy" id="40686"/>
    <lineage>
        <taxon>Eukaryota</taxon>
        <taxon>Viridiplantae</taxon>
        <taxon>Streptophyta</taxon>
        <taxon>Embryophyta</taxon>
        <taxon>Tracheophyta</taxon>
        <taxon>Spermatophyta</taxon>
        <taxon>Magnoliopsida</taxon>
        <taxon>eudicotyledons</taxon>
        <taxon>Gunneridae</taxon>
        <taxon>Pentapetalae</taxon>
        <taxon>rosids</taxon>
        <taxon>fabids</taxon>
        <taxon>Malpighiales</taxon>
        <taxon>Salicaceae</taxon>
        <taxon>Saliceae</taxon>
        <taxon>Salix</taxon>
    </lineage>
</organism>
<evidence type="ECO:0000256" key="2">
    <source>
        <dbReference type="ARBA" id="ARBA00022741"/>
    </source>
</evidence>
<dbReference type="InterPro" id="IPR052059">
    <property type="entry name" value="CR_Ser/Thr_kinase"/>
</dbReference>
<dbReference type="AlphaFoldDB" id="A0A6N2NJW7"/>
<keyword evidence="4 5" id="KW-0067">ATP-binding</keyword>
<dbReference type="Gene3D" id="3.30.200.20">
    <property type="entry name" value="Phosphorylase Kinase, domain 1"/>
    <property type="match status" value="1"/>
</dbReference>
<dbReference type="CDD" id="cd23509">
    <property type="entry name" value="Gnk2-like"/>
    <property type="match status" value="1"/>
</dbReference>
<keyword evidence="1" id="KW-0808">Transferase</keyword>
<sequence length="180" mass="19516">MSAADCIACFSAASTQIRNCSVANGARVVYDGCFLRAVDSGCFMRYSGKHLFADNQTINLLPFLKTESSPSSKIGAIIGGAALVLLIVGFFVWFKLSKKRRAARRGNIFDATELRGATNYSYKDLKLATKKFKEAKKLGGGGFGDVYKGTLKNGKVVAVKKLALVHSNRSKQILQVKSHL</sequence>
<dbReference type="InterPro" id="IPR011009">
    <property type="entry name" value="Kinase-like_dom_sf"/>
</dbReference>
<dbReference type="SUPFAM" id="SSF56112">
    <property type="entry name" value="Protein kinase-like (PK-like)"/>
    <property type="match status" value="1"/>
</dbReference>
<evidence type="ECO:0000256" key="6">
    <source>
        <dbReference type="SAM" id="Phobius"/>
    </source>
</evidence>
<evidence type="ECO:0000256" key="4">
    <source>
        <dbReference type="ARBA" id="ARBA00022840"/>
    </source>
</evidence>
<dbReference type="PROSITE" id="PS50011">
    <property type="entry name" value="PROTEIN_KINASE_DOM"/>
    <property type="match status" value="1"/>
</dbReference>
<keyword evidence="2 5" id="KW-0547">Nucleotide-binding</keyword>
<gene>
    <name evidence="8" type="ORF">SVIM_LOCUS474787</name>
</gene>
<reference evidence="8" key="1">
    <citation type="submission" date="2019-03" db="EMBL/GenBank/DDBJ databases">
        <authorList>
            <person name="Mank J."/>
            <person name="Almeida P."/>
        </authorList>
    </citation>
    <scope>NUCLEOTIDE SEQUENCE</scope>
    <source>
        <strain evidence="8">78183</strain>
    </source>
</reference>
<dbReference type="PANTHER" id="PTHR47973">
    <property type="entry name" value="CYSTEINE-RICH RECEPTOR-LIKE PROTEIN KINASE 3"/>
    <property type="match status" value="1"/>
</dbReference>
<dbReference type="EMBL" id="CAADRP010002163">
    <property type="protein sequence ID" value="VFU62727.1"/>
    <property type="molecule type" value="Genomic_DNA"/>
</dbReference>
<protein>
    <recommendedName>
        <fullName evidence="7">Protein kinase domain-containing protein</fullName>
    </recommendedName>
</protein>
<keyword evidence="6" id="KW-1133">Transmembrane helix</keyword>
<accession>A0A6N2NJW7</accession>
<evidence type="ECO:0000256" key="3">
    <source>
        <dbReference type="ARBA" id="ARBA00022777"/>
    </source>
</evidence>
<evidence type="ECO:0000313" key="8">
    <source>
        <dbReference type="EMBL" id="VFU62727.1"/>
    </source>
</evidence>
<evidence type="ECO:0000256" key="1">
    <source>
        <dbReference type="ARBA" id="ARBA00022679"/>
    </source>
</evidence>
<feature type="binding site" evidence="5">
    <location>
        <position position="161"/>
    </location>
    <ligand>
        <name>ATP</name>
        <dbReference type="ChEBI" id="CHEBI:30616"/>
    </ligand>
</feature>